<evidence type="ECO:0000256" key="5">
    <source>
        <dbReference type="ARBA" id="ARBA00022989"/>
    </source>
</evidence>
<name>A0AAW1FYU5_ZOAVI</name>
<keyword evidence="15" id="KW-1185">Reference proteome</keyword>
<reference evidence="14 15" key="1">
    <citation type="journal article" date="2024" name="Genome Biol. Evol.">
        <title>Chromosome-level genome assembly of the viviparous eelpout Zoarces viviparus.</title>
        <authorList>
            <person name="Fuhrmann N."/>
            <person name="Brasseur M.V."/>
            <person name="Bakowski C.E."/>
            <person name="Podsiadlowski L."/>
            <person name="Prost S."/>
            <person name="Krehenwinkel H."/>
            <person name="Mayer C."/>
        </authorList>
    </citation>
    <scope>NUCLEOTIDE SEQUENCE [LARGE SCALE GENOMIC DNA]</scope>
    <source>
        <strain evidence="14">NO-MEL_2022_Ind0_liver</strain>
    </source>
</reference>
<dbReference type="Proteomes" id="UP001488805">
    <property type="component" value="Unassembled WGS sequence"/>
</dbReference>
<dbReference type="PANTHER" id="PTHR25466">
    <property type="entry name" value="T-LYMPHOCYTE ACTIVATION ANTIGEN"/>
    <property type="match status" value="1"/>
</dbReference>
<dbReference type="PANTHER" id="PTHR25466:SF3">
    <property type="entry name" value="PROGRAMMED CELL DEATH 1 LIGAND 1"/>
    <property type="match status" value="1"/>
</dbReference>
<accession>A0AAW1FYU5</accession>
<comment type="caution">
    <text evidence="14">The sequence shown here is derived from an EMBL/GenBank/DDBJ whole genome shotgun (WGS) entry which is preliminary data.</text>
</comment>
<gene>
    <name evidence="14" type="ORF">VZT92_002476</name>
</gene>
<evidence type="ECO:0000256" key="6">
    <source>
        <dbReference type="ARBA" id="ARBA00023136"/>
    </source>
</evidence>
<dbReference type="GO" id="GO:0007166">
    <property type="term" value="P:cell surface receptor signaling pathway"/>
    <property type="evidence" value="ECO:0007669"/>
    <property type="project" value="TreeGrafter"/>
</dbReference>
<dbReference type="InterPro" id="IPR013783">
    <property type="entry name" value="Ig-like_fold"/>
</dbReference>
<dbReference type="GO" id="GO:0009897">
    <property type="term" value="C:external side of plasma membrane"/>
    <property type="evidence" value="ECO:0007669"/>
    <property type="project" value="TreeGrafter"/>
</dbReference>
<evidence type="ECO:0000256" key="12">
    <source>
        <dbReference type="SAM" id="SignalP"/>
    </source>
</evidence>
<evidence type="ECO:0000256" key="7">
    <source>
        <dbReference type="ARBA" id="ARBA00023157"/>
    </source>
</evidence>
<keyword evidence="3" id="KW-0812">Transmembrane</keyword>
<evidence type="ECO:0000313" key="14">
    <source>
        <dbReference type="EMBL" id="KAK9539999.1"/>
    </source>
</evidence>
<feature type="signal peptide" evidence="12">
    <location>
        <begin position="1"/>
        <end position="17"/>
    </location>
</feature>
<feature type="domain" description="Ig-like" evidence="13">
    <location>
        <begin position="135"/>
        <end position="217"/>
    </location>
</feature>
<dbReference type="GO" id="GO:0042102">
    <property type="term" value="P:positive regulation of T cell proliferation"/>
    <property type="evidence" value="ECO:0007669"/>
    <property type="project" value="TreeGrafter"/>
</dbReference>
<dbReference type="GO" id="GO:0071222">
    <property type="term" value="P:cellular response to lipopolysaccharide"/>
    <property type="evidence" value="ECO:0007669"/>
    <property type="project" value="TreeGrafter"/>
</dbReference>
<evidence type="ECO:0000256" key="2">
    <source>
        <dbReference type="ARBA" id="ARBA00022475"/>
    </source>
</evidence>
<dbReference type="InterPro" id="IPR007110">
    <property type="entry name" value="Ig-like_dom"/>
</dbReference>
<evidence type="ECO:0000256" key="4">
    <source>
        <dbReference type="ARBA" id="ARBA00022729"/>
    </source>
</evidence>
<protein>
    <recommendedName>
        <fullName evidence="13">Ig-like domain-containing protein</fullName>
    </recommendedName>
</protein>
<evidence type="ECO:0000313" key="15">
    <source>
        <dbReference type="Proteomes" id="UP001488805"/>
    </source>
</evidence>
<dbReference type="EMBL" id="JBCEZU010000013">
    <property type="protein sequence ID" value="KAK9539999.1"/>
    <property type="molecule type" value="Genomic_DNA"/>
</dbReference>
<dbReference type="GO" id="GO:0006955">
    <property type="term" value="P:immune response"/>
    <property type="evidence" value="ECO:0007669"/>
    <property type="project" value="TreeGrafter"/>
</dbReference>
<evidence type="ECO:0000256" key="10">
    <source>
        <dbReference type="ARBA" id="ARBA00023319"/>
    </source>
</evidence>
<evidence type="ECO:0000256" key="9">
    <source>
        <dbReference type="ARBA" id="ARBA00023180"/>
    </source>
</evidence>
<dbReference type="GO" id="GO:0042130">
    <property type="term" value="P:negative regulation of T cell proliferation"/>
    <property type="evidence" value="ECO:0007669"/>
    <property type="project" value="TreeGrafter"/>
</dbReference>
<sequence length="260" mass="28612">MDYTLLHTLVWLLPAVAFTTQELVRLSVSPGIVAECGKPVTLNCDASSPGEELSIKHMEWLQNGKSVCSMDTAIPNHTHSPSDFYCEYKQGQLSLILKRVKPQEKGNYTCKLHSNQGALSKKTTVELQECCGIAEGVRTTDRLTCTFKHVYPDGDVHWFHGSHNLSDGSVEQHTSKQVEEGGWLTIRSDLERKSSHGPYNCSLMSTTSGRHIASTLVPNPKSPGRVRSQQPSHKARNGVGSLGPIWTLLCFSVLLVATLN</sequence>
<keyword evidence="10" id="KW-0393">Immunoglobulin domain</keyword>
<evidence type="ECO:0000256" key="3">
    <source>
        <dbReference type="ARBA" id="ARBA00022692"/>
    </source>
</evidence>
<proteinExistence type="predicted"/>
<dbReference type="SUPFAM" id="SSF48726">
    <property type="entry name" value="Immunoglobulin"/>
    <property type="match status" value="2"/>
</dbReference>
<dbReference type="GO" id="GO:0031295">
    <property type="term" value="P:T cell costimulation"/>
    <property type="evidence" value="ECO:0007669"/>
    <property type="project" value="TreeGrafter"/>
</dbReference>
<dbReference type="Gene3D" id="2.60.40.10">
    <property type="entry name" value="Immunoglobulins"/>
    <property type="match status" value="2"/>
</dbReference>
<evidence type="ECO:0000256" key="1">
    <source>
        <dbReference type="ARBA" id="ARBA00004251"/>
    </source>
</evidence>
<dbReference type="SMART" id="SM00409">
    <property type="entry name" value="IG"/>
    <property type="match status" value="1"/>
</dbReference>
<keyword evidence="7" id="KW-1015">Disulfide bond</keyword>
<dbReference type="PROSITE" id="PS50835">
    <property type="entry name" value="IG_LIKE"/>
    <property type="match status" value="2"/>
</dbReference>
<dbReference type="Pfam" id="PF13927">
    <property type="entry name" value="Ig_3"/>
    <property type="match status" value="1"/>
</dbReference>
<evidence type="ECO:0000256" key="11">
    <source>
        <dbReference type="SAM" id="MobiDB-lite"/>
    </source>
</evidence>
<evidence type="ECO:0000259" key="13">
    <source>
        <dbReference type="PROSITE" id="PS50835"/>
    </source>
</evidence>
<keyword evidence="5" id="KW-1133">Transmembrane helix</keyword>
<dbReference type="InterPro" id="IPR036179">
    <property type="entry name" value="Ig-like_dom_sf"/>
</dbReference>
<comment type="subcellular location">
    <subcellularLocation>
        <location evidence="1">Cell membrane</location>
        <topology evidence="1">Single-pass type I membrane protein</topology>
    </subcellularLocation>
</comment>
<feature type="region of interest" description="Disordered" evidence="11">
    <location>
        <begin position="218"/>
        <end position="237"/>
    </location>
</feature>
<keyword evidence="2" id="KW-1003">Cell membrane</keyword>
<organism evidence="14 15">
    <name type="scientific">Zoarces viviparus</name>
    <name type="common">Viviparous eelpout</name>
    <name type="synonym">Blennius viviparus</name>
    <dbReference type="NCBI Taxonomy" id="48416"/>
    <lineage>
        <taxon>Eukaryota</taxon>
        <taxon>Metazoa</taxon>
        <taxon>Chordata</taxon>
        <taxon>Craniata</taxon>
        <taxon>Vertebrata</taxon>
        <taxon>Euteleostomi</taxon>
        <taxon>Actinopterygii</taxon>
        <taxon>Neopterygii</taxon>
        <taxon>Teleostei</taxon>
        <taxon>Neoteleostei</taxon>
        <taxon>Acanthomorphata</taxon>
        <taxon>Eupercaria</taxon>
        <taxon>Perciformes</taxon>
        <taxon>Cottioidei</taxon>
        <taxon>Zoarcales</taxon>
        <taxon>Zoarcidae</taxon>
        <taxon>Zoarcinae</taxon>
        <taxon>Zoarces</taxon>
    </lineage>
</organism>
<keyword evidence="6" id="KW-0472">Membrane</keyword>
<dbReference type="InterPro" id="IPR003599">
    <property type="entry name" value="Ig_sub"/>
</dbReference>
<dbReference type="AlphaFoldDB" id="A0AAW1FYU5"/>
<feature type="domain" description="Ig-like" evidence="13">
    <location>
        <begin position="14"/>
        <end position="126"/>
    </location>
</feature>
<evidence type="ECO:0000256" key="8">
    <source>
        <dbReference type="ARBA" id="ARBA00023170"/>
    </source>
</evidence>
<feature type="chain" id="PRO_5043979603" description="Ig-like domain-containing protein" evidence="12">
    <location>
        <begin position="18"/>
        <end position="260"/>
    </location>
</feature>
<keyword evidence="4 12" id="KW-0732">Signal</keyword>
<keyword evidence="9" id="KW-0325">Glycoprotein</keyword>
<keyword evidence="8" id="KW-0675">Receptor</keyword>
<dbReference type="InterPro" id="IPR051713">
    <property type="entry name" value="T-cell_Activation_Regulation"/>
</dbReference>